<name>H6L9E4_SAPGL</name>
<keyword evidence="2" id="KW-1185">Reference proteome</keyword>
<reference evidence="1 2" key="1">
    <citation type="journal article" date="2012" name="Stand. Genomic Sci.">
        <title>Complete genome sequencing and analysis of Saprospira grandis str. Lewin, a predatory marine bacterium.</title>
        <authorList>
            <person name="Saw J.H."/>
            <person name="Yuryev A."/>
            <person name="Kanbe M."/>
            <person name="Hou S."/>
            <person name="Young A.G."/>
            <person name="Aizawa S."/>
            <person name="Alam M."/>
        </authorList>
    </citation>
    <scope>NUCLEOTIDE SEQUENCE [LARGE SCALE GENOMIC DNA]</scope>
    <source>
        <strain evidence="1 2">Lewin</strain>
    </source>
</reference>
<dbReference type="HOGENOM" id="CLU_3405328_0_0_10"/>
<protein>
    <submittedName>
        <fullName evidence="1">Uncharacterized protein</fullName>
    </submittedName>
</protein>
<proteinExistence type="predicted"/>
<dbReference type="KEGG" id="sgn:SGRA_2692"/>
<dbReference type="AlphaFoldDB" id="H6L9E4"/>
<accession>H6L9E4</accession>
<dbReference type="EMBL" id="CP002831">
    <property type="protein sequence ID" value="AFC25420.1"/>
    <property type="molecule type" value="Genomic_DNA"/>
</dbReference>
<evidence type="ECO:0000313" key="1">
    <source>
        <dbReference type="EMBL" id="AFC25420.1"/>
    </source>
</evidence>
<gene>
    <name evidence="1" type="ordered locus">SGRA_2692</name>
</gene>
<sequence>MLAEFLGLCPNINYFWPKLQKKSTESALEN</sequence>
<organism evidence="1 2">
    <name type="scientific">Saprospira grandis (strain Lewin)</name>
    <dbReference type="NCBI Taxonomy" id="984262"/>
    <lineage>
        <taxon>Bacteria</taxon>
        <taxon>Pseudomonadati</taxon>
        <taxon>Bacteroidota</taxon>
        <taxon>Saprospiria</taxon>
        <taxon>Saprospirales</taxon>
        <taxon>Saprospiraceae</taxon>
        <taxon>Saprospira</taxon>
    </lineage>
</organism>
<dbReference type="Proteomes" id="UP000007519">
    <property type="component" value="Chromosome"/>
</dbReference>
<evidence type="ECO:0000313" key="2">
    <source>
        <dbReference type="Proteomes" id="UP000007519"/>
    </source>
</evidence>